<sequence>MFKYLIFIAICVYGIPAQQTGIGRCPKVDVQKNFDLNALISSDYIHIISKMAVLDTNTTSSTTCGDAPRSLFLLIADLCDLQKFSLVEVREAEGLRRSFQSIRL</sequence>
<comment type="caution">
    <text evidence="2">The sequence shown here is derived from an EMBL/GenBank/DDBJ whole genome shotgun (WGS) entry which is preliminary data.</text>
</comment>
<evidence type="ECO:0000256" key="1">
    <source>
        <dbReference type="SAM" id="SignalP"/>
    </source>
</evidence>
<name>A0AAW1TIF0_9CUCU</name>
<proteinExistence type="predicted"/>
<dbReference type="Proteomes" id="UP001431783">
    <property type="component" value="Unassembled WGS sequence"/>
</dbReference>
<accession>A0AAW1TIF0</accession>
<organism evidence="2 3">
    <name type="scientific">Henosepilachna vigintioctopunctata</name>
    <dbReference type="NCBI Taxonomy" id="420089"/>
    <lineage>
        <taxon>Eukaryota</taxon>
        <taxon>Metazoa</taxon>
        <taxon>Ecdysozoa</taxon>
        <taxon>Arthropoda</taxon>
        <taxon>Hexapoda</taxon>
        <taxon>Insecta</taxon>
        <taxon>Pterygota</taxon>
        <taxon>Neoptera</taxon>
        <taxon>Endopterygota</taxon>
        <taxon>Coleoptera</taxon>
        <taxon>Polyphaga</taxon>
        <taxon>Cucujiformia</taxon>
        <taxon>Coccinelloidea</taxon>
        <taxon>Coccinellidae</taxon>
        <taxon>Epilachninae</taxon>
        <taxon>Epilachnini</taxon>
        <taxon>Henosepilachna</taxon>
    </lineage>
</organism>
<keyword evidence="1" id="KW-0732">Signal</keyword>
<reference evidence="2 3" key="1">
    <citation type="submission" date="2023-03" db="EMBL/GenBank/DDBJ databases">
        <title>Genome insight into feeding habits of ladybird beetles.</title>
        <authorList>
            <person name="Li H.-S."/>
            <person name="Huang Y.-H."/>
            <person name="Pang H."/>
        </authorList>
    </citation>
    <scope>NUCLEOTIDE SEQUENCE [LARGE SCALE GENOMIC DNA]</scope>
    <source>
        <strain evidence="2">SYSU_2023b</strain>
        <tissue evidence="2">Whole body</tissue>
    </source>
</reference>
<keyword evidence="3" id="KW-1185">Reference proteome</keyword>
<feature type="signal peptide" evidence="1">
    <location>
        <begin position="1"/>
        <end position="17"/>
    </location>
</feature>
<protein>
    <submittedName>
        <fullName evidence="2">Uncharacterized protein</fullName>
    </submittedName>
</protein>
<dbReference type="EMBL" id="JARQZJ010000001">
    <property type="protein sequence ID" value="KAK9869290.1"/>
    <property type="molecule type" value="Genomic_DNA"/>
</dbReference>
<dbReference type="AlphaFoldDB" id="A0AAW1TIF0"/>
<gene>
    <name evidence="2" type="ORF">WA026_003043</name>
</gene>
<feature type="chain" id="PRO_5043430236" evidence="1">
    <location>
        <begin position="18"/>
        <end position="104"/>
    </location>
</feature>
<evidence type="ECO:0000313" key="3">
    <source>
        <dbReference type="Proteomes" id="UP001431783"/>
    </source>
</evidence>
<evidence type="ECO:0000313" key="2">
    <source>
        <dbReference type="EMBL" id="KAK9869290.1"/>
    </source>
</evidence>